<organism evidence="14">
    <name type="scientific">Menopon gallinae</name>
    <name type="common">poultry shaft louse</name>
    <dbReference type="NCBI Taxonomy" id="328185"/>
    <lineage>
        <taxon>Eukaryota</taxon>
        <taxon>Metazoa</taxon>
        <taxon>Ecdysozoa</taxon>
        <taxon>Arthropoda</taxon>
        <taxon>Hexapoda</taxon>
        <taxon>Insecta</taxon>
        <taxon>Pterygota</taxon>
        <taxon>Neoptera</taxon>
        <taxon>Paraneoptera</taxon>
        <taxon>Psocodea</taxon>
        <taxon>Troctomorpha</taxon>
        <taxon>Phthiraptera</taxon>
        <taxon>Amblycera</taxon>
        <taxon>Menoponidae</taxon>
        <taxon>Menopon</taxon>
    </lineage>
</organism>
<dbReference type="FunFam" id="3.10.300.10:FF:000001">
    <property type="entry name" value="Putative 3-methyladenine DNA glycosylase"/>
    <property type="match status" value="1"/>
</dbReference>
<keyword evidence="5" id="KW-0227">DNA damage</keyword>
<dbReference type="AlphaFoldDB" id="A0AAW2IB47"/>
<gene>
    <name evidence="14" type="ORF">PYX00_000959</name>
</gene>
<dbReference type="SUPFAM" id="SSF50486">
    <property type="entry name" value="FMT C-terminal domain-like"/>
    <property type="match status" value="1"/>
</dbReference>
<comment type="function">
    <text evidence="2">Hydrolysis of the deoxyribose N-glycosidic bond to excise 3-methyladenine, and 7-methylguanine from the damaged DNA polymer formed by alkylation lesions.</text>
</comment>
<sequence>MEDIRINSYVTSVRERGIKVIKNDPSLIRYKQTKLFLEMSNKRKRYIPRKSEVDNDAKEAEDPDYSLQKTTYKIKREVINTEIMVDTGIRLGETFYNTTCEDLAKGLLGKILVRQLNQGPILKGRIVETECYLGGEDKASHSYQGRITERNKPMFMKPGTIYIYLTYGMYALCNISSQGEGAAVLLRALEPLQGQEEMQKFRNNPRPDKPEKQTTKVFKSHELCNGPAKLCISLQIDKSLNKKDLSNSKELWIEDGITVPEHKIVSSQRIGVESAGMEWASKLLRYYILDNKSVSKRDKRQEIKVKEIADYLQVYT</sequence>
<evidence type="ECO:0000256" key="8">
    <source>
        <dbReference type="ARBA" id="ARBA00033426"/>
    </source>
</evidence>
<comment type="similarity">
    <text evidence="3">Belongs to the DNA glycosylase MPG family.</text>
</comment>
<evidence type="ECO:0000256" key="4">
    <source>
        <dbReference type="ARBA" id="ARBA00012000"/>
    </source>
</evidence>
<evidence type="ECO:0000256" key="11">
    <source>
        <dbReference type="ARBA" id="ARBA00076879"/>
    </source>
</evidence>
<dbReference type="GO" id="GO:0006284">
    <property type="term" value="P:base-excision repair"/>
    <property type="evidence" value="ECO:0007669"/>
    <property type="project" value="InterPro"/>
</dbReference>
<evidence type="ECO:0000256" key="13">
    <source>
        <dbReference type="ARBA" id="ARBA00082988"/>
    </source>
</evidence>
<keyword evidence="7" id="KW-0234">DNA repair</keyword>
<dbReference type="GO" id="GO:0003905">
    <property type="term" value="F:alkylbase DNA N-glycosylase activity"/>
    <property type="evidence" value="ECO:0007669"/>
    <property type="project" value="UniProtKB-EC"/>
</dbReference>
<name>A0AAW2IB47_9NEOP</name>
<reference evidence="14" key="1">
    <citation type="journal article" date="2024" name="Gigascience">
        <title>Chromosome-level genome of the poultry shaft louse Menopon gallinae provides insight into the host-switching and adaptive evolution of parasitic lice.</title>
        <authorList>
            <person name="Xu Y."/>
            <person name="Ma L."/>
            <person name="Liu S."/>
            <person name="Liang Y."/>
            <person name="Liu Q."/>
            <person name="He Z."/>
            <person name="Tian L."/>
            <person name="Duan Y."/>
            <person name="Cai W."/>
            <person name="Li H."/>
            <person name="Song F."/>
        </authorList>
    </citation>
    <scope>NUCLEOTIDE SEQUENCE</scope>
    <source>
        <strain evidence="14">Cailab_2023a</strain>
    </source>
</reference>
<dbReference type="PANTHER" id="PTHR10429">
    <property type="entry name" value="DNA-3-METHYLADENINE GLYCOSYLASE"/>
    <property type="match status" value="1"/>
</dbReference>
<evidence type="ECO:0000256" key="2">
    <source>
        <dbReference type="ARBA" id="ARBA00002421"/>
    </source>
</evidence>
<dbReference type="Gene3D" id="3.10.300.10">
    <property type="entry name" value="Methylpurine-DNA glycosylase (MPG)"/>
    <property type="match status" value="1"/>
</dbReference>
<dbReference type="NCBIfam" id="TIGR00567">
    <property type="entry name" value="3mg"/>
    <property type="match status" value="1"/>
</dbReference>
<evidence type="ECO:0000256" key="3">
    <source>
        <dbReference type="ARBA" id="ARBA00009232"/>
    </source>
</evidence>
<proteinExistence type="inferred from homology"/>
<dbReference type="InterPro" id="IPR036995">
    <property type="entry name" value="MPG_sf"/>
</dbReference>
<dbReference type="InterPro" id="IPR011034">
    <property type="entry name" value="Formyl_transferase-like_C_sf"/>
</dbReference>
<evidence type="ECO:0000256" key="12">
    <source>
        <dbReference type="ARBA" id="ARBA00078171"/>
    </source>
</evidence>
<accession>A0AAW2IB47</accession>
<evidence type="ECO:0000256" key="5">
    <source>
        <dbReference type="ARBA" id="ARBA00022763"/>
    </source>
</evidence>
<evidence type="ECO:0000256" key="7">
    <source>
        <dbReference type="ARBA" id="ARBA00023204"/>
    </source>
</evidence>
<keyword evidence="6" id="KW-0378">Hydrolase</keyword>
<comment type="catalytic activity">
    <reaction evidence="1">
        <text>Hydrolysis of alkylated DNA, releasing 3-methyladenine, 3-methylguanine, 7-methylguanine and 7-methyladenine.</text>
        <dbReference type="EC" id="3.2.2.21"/>
    </reaction>
</comment>
<dbReference type="EMBL" id="JARGDH010000001">
    <property type="protein sequence ID" value="KAL0279384.1"/>
    <property type="molecule type" value="Genomic_DNA"/>
</dbReference>
<comment type="subunit">
    <text evidence="9">Binds MBD1. Binds SSBP1.</text>
</comment>
<protein>
    <recommendedName>
        <fullName evidence="10">DNA-3-methyladenine glycosylase</fullName>
        <ecNumber evidence="4">3.2.2.21</ecNumber>
    </recommendedName>
    <alternativeName>
        <fullName evidence="11">3-alkyladenine DNA glycosylase</fullName>
    </alternativeName>
    <alternativeName>
        <fullName evidence="8">3-methyladenine DNA glycosidase</fullName>
    </alternativeName>
    <alternativeName>
        <fullName evidence="13">ADPG</fullName>
    </alternativeName>
    <alternativeName>
        <fullName evidence="12">N-methylpurine-DNA glycosylase</fullName>
    </alternativeName>
</protein>
<dbReference type="GO" id="GO:0003677">
    <property type="term" value="F:DNA binding"/>
    <property type="evidence" value="ECO:0007669"/>
    <property type="project" value="InterPro"/>
</dbReference>
<dbReference type="PANTHER" id="PTHR10429:SF0">
    <property type="entry name" value="DNA-3-METHYLADENINE GLYCOSYLASE"/>
    <property type="match status" value="1"/>
</dbReference>
<dbReference type="EC" id="3.2.2.21" evidence="4"/>
<dbReference type="CDD" id="cd00540">
    <property type="entry name" value="AAG"/>
    <property type="match status" value="1"/>
</dbReference>
<evidence type="ECO:0000256" key="10">
    <source>
        <dbReference type="ARBA" id="ARBA00068926"/>
    </source>
</evidence>
<dbReference type="Pfam" id="PF02245">
    <property type="entry name" value="Pur_DNA_glyco"/>
    <property type="match status" value="1"/>
</dbReference>
<comment type="caution">
    <text evidence="14">The sequence shown here is derived from an EMBL/GenBank/DDBJ whole genome shotgun (WGS) entry which is preliminary data.</text>
</comment>
<evidence type="ECO:0000256" key="1">
    <source>
        <dbReference type="ARBA" id="ARBA00000086"/>
    </source>
</evidence>
<evidence type="ECO:0000256" key="6">
    <source>
        <dbReference type="ARBA" id="ARBA00022801"/>
    </source>
</evidence>
<evidence type="ECO:0000313" key="14">
    <source>
        <dbReference type="EMBL" id="KAL0279384.1"/>
    </source>
</evidence>
<dbReference type="HAMAP" id="MF_00527">
    <property type="entry name" value="3MGH"/>
    <property type="match status" value="1"/>
</dbReference>
<evidence type="ECO:0000256" key="9">
    <source>
        <dbReference type="ARBA" id="ARBA00066187"/>
    </source>
</evidence>
<dbReference type="InterPro" id="IPR003180">
    <property type="entry name" value="MPG"/>
</dbReference>